<keyword evidence="2" id="KW-1185">Reference proteome</keyword>
<organism evidence="1 2">
    <name type="scientific">Streptomyces glomeratus</name>
    <dbReference type="NCBI Taxonomy" id="284452"/>
    <lineage>
        <taxon>Bacteria</taxon>
        <taxon>Bacillati</taxon>
        <taxon>Actinomycetota</taxon>
        <taxon>Actinomycetes</taxon>
        <taxon>Kitasatosporales</taxon>
        <taxon>Streptomycetaceae</taxon>
        <taxon>Streptomyces</taxon>
    </lineage>
</organism>
<sequence>MVLNISGVLLLGTCVFLFFRKDGLKGSHATICSLFGFYLASTGIAPGIKAGGQSLASLLGGINF</sequence>
<dbReference type="EMBL" id="BAAAUF010000001">
    <property type="protein sequence ID" value="GAA3022412.1"/>
    <property type="molecule type" value="Genomic_DNA"/>
</dbReference>
<dbReference type="RefSeq" id="WP_234516932.1">
    <property type="nucleotide sequence ID" value="NZ_BAAAUF010000001.1"/>
</dbReference>
<gene>
    <name evidence="1" type="ORF">GCM10010448_00140</name>
</gene>
<evidence type="ECO:0000313" key="1">
    <source>
        <dbReference type="EMBL" id="GAA3022412.1"/>
    </source>
</evidence>
<name>A0ABP6KVH2_9ACTN</name>
<comment type="caution">
    <text evidence="1">The sequence shown here is derived from an EMBL/GenBank/DDBJ whole genome shotgun (WGS) entry which is preliminary data.</text>
</comment>
<evidence type="ECO:0000313" key="2">
    <source>
        <dbReference type="Proteomes" id="UP001501532"/>
    </source>
</evidence>
<dbReference type="Proteomes" id="UP001501532">
    <property type="component" value="Unassembled WGS sequence"/>
</dbReference>
<proteinExistence type="predicted"/>
<accession>A0ABP6KVH2</accession>
<reference evidence="2" key="1">
    <citation type="journal article" date="2019" name="Int. J. Syst. Evol. Microbiol.">
        <title>The Global Catalogue of Microorganisms (GCM) 10K type strain sequencing project: providing services to taxonomists for standard genome sequencing and annotation.</title>
        <authorList>
            <consortium name="The Broad Institute Genomics Platform"/>
            <consortium name="The Broad Institute Genome Sequencing Center for Infectious Disease"/>
            <person name="Wu L."/>
            <person name="Ma J."/>
        </authorList>
    </citation>
    <scope>NUCLEOTIDE SEQUENCE [LARGE SCALE GENOMIC DNA]</scope>
    <source>
        <strain evidence="2">JCM 9091</strain>
    </source>
</reference>
<evidence type="ECO:0008006" key="3">
    <source>
        <dbReference type="Google" id="ProtNLM"/>
    </source>
</evidence>
<protein>
    <recommendedName>
        <fullName evidence="3">DUF2304 domain-containing protein</fullName>
    </recommendedName>
</protein>